<feature type="region of interest" description="Disordered" evidence="2">
    <location>
        <begin position="709"/>
        <end position="750"/>
    </location>
</feature>
<dbReference type="EMBL" id="HG720714">
    <property type="protein sequence ID" value="CDJ59691.1"/>
    <property type="molecule type" value="Genomic_DNA"/>
</dbReference>
<gene>
    <name evidence="4" type="ORF">EMWEY_00024130</name>
</gene>
<name>U6M6P6_EIMMA</name>
<proteinExistence type="predicted"/>
<dbReference type="VEuPathDB" id="ToxoDB:EMWEY_00024130"/>
<protein>
    <recommendedName>
        <fullName evidence="3">Sas10 C-terminal domain-containing protein</fullName>
    </recommendedName>
</protein>
<dbReference type="AlphaFoldDB" id="U6M6P6"/>
<sequence>MAKANRGGGSGPARRRSSSAGHGGAKEGSSMTPEEAYLSDGSDDFLPLDGMGKNDNSSEDESAVMRQMGLEGAEHAASEEEEEEEDDDAQISSEESASGDEEPGDASSDSAEESRTAWGRRAKDFYGEGSSDESSEDEEEMQERMAEAVRVAEVEDVEGMTEADFSADARSIEALKQLLALQQKTLGSKDQQQLEPVEGKEGTEQDLLWKARLDAEVDAIMGGFSTSAEQQQQKPQGVAAGLGEEDLKQIVATAHPELHGLVKELQDALKEINSKVEPLVALAKSRKFLTKDGVSLLDAKNQLLLSYLSYLSYYIVLKAHGVPVASHPVIERLIESRLLLQKLRPIEAALKPQLERLLNDGGDKDEEQQGELVSGEEETTEGGESGAEEDATGSQTHRPPKMVFMEYTGDKVPAQTRASRELQRAAERLKKSEMVRAVREMTSDAPEEIGIERFIAAQAHRAAAREAGFLHDDKGEEDEEQFELMRRSLSKKERKGISGTRMHTWGAIASTEEWLRAFDIWIAQAAQRALFERRAAAAVGSTLEDLAVFYDQPLGGGEEGGEDELGLGSNARKKKAKGVLGQYLNAAKQAAEEAAKTRRAQAEKLIIARQQNLQHLSGRSDKDIRKQHTRTADREESDDEEFAALAGETKKKKLEKKQRMKERAEMFLPEVEEEVDGQRRITREIQTNRGLVRKRKKFDGNARVHNRMKYQQKAKKLKSIRQEMRPVEDRSYSGEASGLRPNLKRSRTLH</sequence>
<evidence type="ECO:0000313" key="4">
    <source>
        <dbReference type="EMBL" id="CDJ59691.1"/>
    </source>
</evidence>
<dbReference type="InterPro" id="IPR007146">
    <property type="entry name" value="Sas10/Utp3/C1D"/>
</dbReference>
<dbReference type="GeneID" id="25336399"/>
<evidence type="ECO:0000313" key="5">
    <source>
        <dbReference type="Proteomes" id="UP000030763"/>
    </source>
</evidence>
<dbReference type="Proteomes" id="UP000030763">
    <property type="component" value="Unassembled WGS sequence"/>
</dbReference>
<dbReference type="RefSeq" id="XP_013336336.1">
    <property type="nucleotide sequence ID" value="XM_013480882.1"/>
</dbReference>
<dbReference type="InterPro" id="IPR018972">
    <property type="entry name" value="Sas10_C_dom"/>
</dbReference>
<dbReference type="GO" id="GO:0032040">
    <property type="term" value="C:small-subunit processome"/>
    <property type="evidence" value="ECO:0007669"/>
    <property type="project" value="TreeGrafter"/>
</dbReference>
<dbReference type="PANTHER" id="PTHR13237">
    <property type="entry name" value="SOMETHING ABOUT SILENCING PROTEIN 10-RELATED"/>
    <property type="match status" value="1"/>
</dbReference>
<dbReference type="PANTHER" id="PTHR13237:SF9">
    <property type="entry name" value="NEUROGUIDIN"/>
    <property type="match status" value="1"/>
</dbReference>
<feature type="compositionally biased region" description="Basic and acidic residues" evidence="2">
    <location>
        <begin position="720"/>
        <end position="732"/>
    </location>
</feature>
<feature type="compositionally biased region" description="Gly residues" evidence="2">
    <location>
        <begin position="1"/>
        <end position="11"/>
    </location>
</feature>
<feature type="compositionally biased region" description="Acidic residues" evidence="2">
    <location>
        <begin position="79"/>
        <end position="89"/>
    </location>
</feature>
<dbReference type="GO" id="GO:0000462">
    <property type="term" value="P:maturation of SSU-rRNA from tricistronic rRNA transcript (SSU-rRNA, 5.8S rRNA, LSU-rRNA)"/>
    <property type="evidence" value="ECO:0007669"/>
    <property type="project" value="TreeGrafter"/>
</dbReference>
<feature type="compositionally biased region" description="Acidic residues" evidence="2">
    <location>
        <begin position="130"/>
        <end position="141"/>
    </location>
</feature>
<evidence type="ECO:0000256" key="2">
    <source>
        <dbReference type="SAM" id="MobiDB-lite"/>
    </source>
</evidence>
<dbReference type="Pfam" id="PF09368">
    <property type="entry name" value="Sas10"/>
    <property type="match status" value="1"/>
</dbReference>
<dbReference type="OMA" id="AFDIWIA"/>
<feature type="compositionally biased region" description="Basic residues" evidence="2">
    <location>
        <begin position="709"/>
        <end position="719"/>
    </location>
</feature>
<keyword evidence="5" id="KW-1185">Reference proteome</keyword>
<evidence type="ECO:0000256" key="1">
    <source>
        <dbReference type="ARBA" id="ARBA00022553"/>
    </source>
</evidence>
<keyword evidence="1" id="KW-0597">Phosphoprotein</keyword>
<organism evidence="4 5">
    <name type="scientific">Eimeria maxima</name>
    <name type="common">Coccidian parasite</name>
    <dbReference type="NCBI Taxonomy" id="5804"/>
    <lineage>
        <taxon>Eukaryota</taxon>
        <taxon>Sar</taxon>
        <taxon>Alveolata</taxon>
        <taxon>Apicomplexa</taxon>
        <taxon>Conoidasida</taxon>
        <taxon>Coccidia</taxon>
        <taxon>Eucoccidiorida</taxon>
        <taxon>Eimeriorina</taxon>
        <taxon>Eimeriidae</taxon>
        <taxon>Eimeria</taxon>
    </lineage>
</organism>
<feature type="compositionally biased region" description="Acidic residues" evidence="2">
    <location>
        <begin position="363"/>
        <end position="391"/>
    </location>
</feature>
<feature type="domain" description="Sas10 C-terminal" evidence="3">
    <location>
        <begin position="676"/>
        <end position="749"/>
    </location>
</feature>
<reference evidence="4" key="1">
    <citation type="submission" date="2013-10" db="EMBL/GenBank/DDBJ databases">
        <title>Genomic analysis of the causative agents of coccidiosis in chickens.</title>
        <authorList>
            <person name="Reid A.J."/>
            <person name="Blake D."/>
            <person name="Billington K."/>
            <person name="Browne H."/>
            <person name="Dunn M."/>
            <person name="Hung S."/>
            <person name="Kawahara F."/>
            <person name="Miranda-Saavedra D."/>
            <person name="Mourier T."/>
            <person name="Nagra H."/>
            <person name="Otto T.D."/>
            <person name="Rawlings N."/>
            <person name="Sanchez A."/>
            <person name="Sanders M."/>
            <person name="Subramaniam C."/>
            <person name="Tay Y."/>
            <person name="Dear P."/>
            <person name="Doerig C."/>
            <person name="Gruber A."/>
            <person name="Parkinson J."/>
            <person name="Shirley M."/>
            <person name="Wan K.L."/>
            <person name="Berriman M."/>
            <person name="Tomley F."/>
            <person name="Pain A."/>
        </authorList>
    </citation>
    <scope>NUCLEOTIDE SEQUENCE [LARGE SCALE GENOMIC DNA]</scope>
    <source>
        <strain evidence="4">Weybridge</strain>
    </source>
</reference>
<dbReference type="OrthoDB" id="203440at2759"/>
<feature type="region of interest" description="Disordered" evidence="2">
    <location>
        <begin position="616"/>
        <end position="640"/>
    </location>
</feature>
<feature type="compositionally biased region" description="Basic and acidic residues" evidence="2">
    <location>
        <begin position="142"/>
        <end position="153"/>
    </location>
</feature>
<feature type="compositionally biased region" description="Basic and acidic residues" evidence="2">
    <location>
        <begin position="618"/>
        <end position="634"/>
    </location>
</feature>
<feature type="region of interest" description="Disordered" evidence="2">
    <location>
        <begin position="1"/>
        <end position="153"/>
    </location>
</feature>
<feature type="region of interest" description="Disordered" evidence="2">
    <location>
        <begin position="359"/>
        <end position="400"/>
    </location>
</feature>
<accession>U6M6P6</accession>
<reference evidence="4" key="2">
    <citation type="submission" date="2013-10" db="EMBL/GenBank/DDBJ databases">
        <authorList>
            <person name="Aslett M."/>
        </authorList>
    </citation>
    <scope>NUCLEOTIDE SEQUENCE [LARGE SCALE GENOMIC DNA]</scope>
    <source>
        <strain evidence="4">Weybridge</strain>
    </source>
</reference>
<dbReference type="Pfam" id="PF04000">
    <property type="entry name" value="Sas10_Utp3"/>
    <property type="match status" value="1"/>
</dbReference>
<evidence type="ECO:0000259" key="3">
    <source>
        <dbReference type="Pfam" id="PF09368"/>
    </source>
</evidence>